<dbReference type="RefSeq" id="WP_148594630.1">
    <property type="nucleotide sequence ID" value="NZ_CP042997.1"/>
</dbReference>
<keyword evidence="1" id="KW-0732">Signal</keyword>
<name>A0A5B9W2E7_9BACT</name>
<evidence type="ECO:0000256" key="1">
    <source>
        <dbReference type="SAM" id="SignalP"/>
    </source>
</evidence>
<dbReference type="KEGG" id="agv:OJF2_32950"/>
<dbReference type="OrthoDB" id="287810at2"/>
<gene>
    <name evidence="2" type="ORF">OJF2_32950</name>
</gene>
<evidence type="ECO:0008006" key="4">
    <source>
        <dbReference type="Google" id="ProtNLM"/>
    </source>
</evidence>
<proteinExistence type="predicted"/>
<reference evidence="2 3" key="1">
    <citation type="submission" date="2019-08" db="EMBL/GenBank/DDBJ databases">
        <title>Deep-cultivation of Planctomycetes and their phenomic and genomic characterization uncovers novel biology.</title>
        <authorList>
            <person name="Wiegand S."/>
            <person name="Jogler M."/>
            <person name="Boedeker C."/>
            <person name="Pinto D."/>
            <person name="Vollmers J."/>
            <person name="Rivas-Marin E."/>
            <person name="Kohn T."/>
            <person name="Peeters S.H."/>
            <person name="Heuer A."/>
            <person name="Rast P."/>
            <person name="Oberbeckmann S."/>
            <person name="Bunk B."/>
            <person name="Jeske O."/>
            <person name="Meyerdierks A."/>
            <person name="Storesund J.E."/>
            <person name="Kallscheuer N."/>
            <person name="Luecker S."/>
            <person name="Lage O.M."/>
            <person name="Pohl T."/>
            <person name="Merkel B.J."/>
            <person name="Hornburger P."/>
            <person name="Mueller R.-W."/>
            <person name="Bruemmer F."/>
            <person name="Labrenz M."/>
            <person name="Spormann A.M."/>
            <person name="Op den Camp H."/>
            <person name="Overmann J."/>
            <person name="Amann R."/>
            <person name="Jetten M.S.M."/>
            <person name="Mascher T."/>
            <person name="Medema M.H."/>
            <person name="Devos D.P."/>
            <person name="Kaster A.-K."/>
            <person name="Ovreas L."/>
            <person name="Rohde M."/>
            <person name="Galperin M.Y."/>
            <person name="Jogler C."/>
        </authorList>
    </citation>
    <scope>NUCLEOTIDE SEQUENCE [LARGE SCALE GENOMIC DNA]</scope>
    <source>
        <strain evidence="2 3">OJF2</strain>
    </source>
</reference>
<dbReference type="AlphaFoldDB" id="A0A5B9W2E7"/>
<sequence precursor="true">MRGGHSRSLLVAAFLVAGAAIAAIQVGPRWSQGTPQFSGQVTYNGRPLKDQMIVFVARDLKSDNWGFACTDGDGRFSVSATLGERRLAPGTYRIFFRKPGQSRVIRYRGGSERVDMTATAALPDRFYDADQSGLWAKMGPTARWIRIDLRDGPHA</sequence>
<dbReference type="Proteomes" id="UP000324233">
    <property type="component" value="Chromosome"/>
</dbReference>
<accession>A0A5B9W2E7</accession>
<keyword evidence="3" id="KW-1185">Reference proteome</keyword>
<protein>
    <recommendedName>
        <fullName evidence="4">Carboxypeptidase regulatory-like domain-containing protein</fullName>
    </recommendedName>
</protein>
<feature type="chain" id="PRO_5023009621" description="Carboxypeptidase regulatory-like domain-containing protein" evidence="1">
    <location>
        <begin position="23"/>
        <end position="155"/>
    </location>
</feature>
<feature type="signal peptide" evidence="1">
    <location>
        <begin position="1"/>
        <end position="22"/>
    </location>
</feature>
<evidence type="ECO:0000313" key="3">
    <source>
        <dbReference type="Proteomes" id="UP000324233"/>
    </source>
</evidence>
<organism evidence="2 3">
    <name type="scientific">Aquisphaera giovannonii</name>
    <dbReference type="NCBI Taxonomy" id="406548"/>
    <lineage>
        <taxon>Bacteria</taxon>
        <taxon>Pseudomonadati</taxon>
        <taxon>Planctomycetota</taxon>
        <taxon>Planctomycetia</taxon>
        <taxon>Isosphaerales</taxon>
        <taxon>Isosphaeraceae</taxon>
        <taxon>Aquisphaera</taxon>
    </lineage>
</organism>
<evidence type="ECO:0000313" key="2">
    <source>
        <dbReference type="EMBL" id="QEH34753.1"/>
    </source>
</evidence>
<dbReference type="EMBL" id="CP042997">
    <property type="protein sequence ID" value="QEH34753.1"/>
    <property type="molecule type" value="Genomic_DNA"/>
</dbReference>